<sequence length="23" mass="2722">MKQLACSDVFAHPYVTYYGFPQR</sequence>
<proteinExistence type="predicted"/>
<reference evidence="1" key="1">
    <citation type="submission" date="2018-05" db="EMBL/GenBank/DDBJ databases">
        <authorList>
            <person name="Lanie J.A."/>
            <person name="Ng W.-L."/>
            <person name="Kazmierczak K.M."/>
            <person name="Andrzejewski T.M."/>
            <person name="Davidsen T.M."/>
            <person name="Wayne K.J."/>
            <person name="Tettelin H."/>
            <person name="Glass J.I."/>
            <person name="Rusch D."/>
            <person name="Podicherti R."/>
            <person name="Tsui H.-C.T."/>
            <person name="Winkler M.E."/>
        </authorList>
    </citation>
    <scope>NUCLEOTIDE SEQUENCE</scope>
</reference>
<accession>A0A381W3F2</accession>
<protein>
    <submittedName>
        <fullName evidence="1">Uncharacterized protein</fullName>
    </submittedName>
</protein>
<organism evidence="1">
    <name type="scientific">marine metagenome</name>
    <dbReference type="NCBI Taxonomy" id="408172"/>
    <lineage>
        <taxon>unclassified sequences</taxon>
        <taxon>metagenomes</taxon>
        <taxon>ecological metagenomes</taxon>
    </lineage>
</organism>
<name>A0A381W3F2_9ZZZZ</name>
<dbReference type="AlphaFoldDB" id="A0A381W3F2"/>
<evidence type="ECO:0000313" key="1">
    <source>
        <dbReference type="EMBL" id="SVA47086.1"/>
    </source>
</evidence>
<gene>
    <name evidence="1" type="ORF">METZ01_LOCUS99940</name>
</gene>
<dbReference type="EMBL" id="UINC01010598">
    <property type="protein sequence ID" value="SVA47086.1"/>
    <property type="molecule type" value="Genomic_DNA"/>
</dbReference>